<evidence type="ECO:0000256" key="4">
    <source>
        <dbReference type="ARBA" id="ARBA00023125"/>
    </source>
</evidence>
<dbReference type="InterPro" id="IPR036388">
    <property type="entry name" value="WH-like_DNA-bd_sf"/>
</dbReference>
<dbReference type="Proteomes" id="UP000229370">
    <property type="component" value="Unassembled WGS sequence"/>
</dbReference>
<dbReference type="Gene3D" id="1.10.10.10">
    <property type="entry name" value="Winged helix-like DNA-binding domain superfamily/Winged helix DNA-binding domain"/>
    <property type="match status" value="1"/>
</dbReference>
<sequence length="184" mass="22159">MMNRQKEKEIVNNIIKKDVKTLLDFYRQYQRPVFNFIFRQTKDQFLSEELTQDVFLEFIEALRDFRYQASLKTFLFSIAKNKTIDWIRKKKIKKILFSALPSYVVEGLKFVLMDEEIEKKFLTKKIAKVFKTLPNDYRFILRQKYLDGERVTEIAEKLQLGFKATESLLFRARQAFIKAFKTLP</sequence>
<evidence type="ECO:0000313" key="9">
    <source>
        <dbReference type="Proteomes" id="UP000229370"/>
    </source>
</evidence>
<comment type="caution">
    <text evidence="8">The sequence shown here is derived from an EMBL/GenBank/DDBJ whole genome shotgun (WGS) entry which is preliminary data.</text>
</comment>
<dbReference type="InterPro" id="IPR014284">
    <property type="entry name" value="RNA_pol_sigma-70_dom"/>
</dbReference>
<dbReference type="PANTHER" id="PTHR43133:SF8">
    <property type="entry name" value="RNA POLYMERASE SIGMA FACTOR HI_1459-RELATED"/>
    <property type="match status" value="1"/>
</dbReference>
<protein>
    <submittedName>
        <fullName evidence="8">Uncharacterized protein</fullName>
    </submittedName>
</protein>
<keyword evidence="5" id="KW-0804">Transcription</keyword>
<reference evidence="9" key="1">
    <citation type="submission" date="2017-09" db="EMBL/GenBank/DDBJ databases">
        <title>Depth-based differentiation of microbial function through sediment-hosted aquifers and enrichment of novel symbionts in the deep terrestrial subsurface.</title>
        <authorList>
            <person name="Probst A.J."/>
            <person name="Ladd B."/>
            <person name="Jarett J.K."/>
            <person name="Geller-Mcgrath D.E."/>
            <person name="Sieber C.M.K."/>
            <person name="Emerson J.B."/>
            <person name="Anantharaman K."/>
            <person name="Thomas B.C."/>
            <person name="Malmstrom R."/>
            <person name="Stieglmeier M."/>
            <person name="Klingl A."/>
            <person name="Woyke T."/>
            <person name="Ryan C.M."/>
            <person name="Banfield J.F."/>
        </authorList>
    </citation>
    <scope>NUCLEOTIDE SEQUENCE [LARGE SCALE GENOMIC DNA]</scope>
</reference>
<evidence type="ECO:0000256" key="5">
    <source>
        <dbReference type="ARBA" id="ARBA00023163"/>
    </source>
</evidence>
<dbReference type="InterPro" id="IPR013249">
    <property type="entry name" value="RNA_pol_sigma70_r4_t2"/>
</dbReference>
<dbReference type="Gene3D" id="1.10.1740.10">
    <property type="match status" value="1"/>
</dbReference>
<keyword evidence="2" id="KW-0805">Transcription regulation</keyword>
<dbReference type="InterPro" id="IPR013324">
    <property type="entry name" value="RNA_pol_sigma_r3/r4-like"/>
</dbReference>
<feature type="domain" description="RNA polymerase sigma factor 70 region 4 type 2" evidence="7">
    <location>
        <begin position="126"/>
        <end position="175"/>
    </location>
</feature>
<dbReference type="AlphaFoldDB" id="A0A2M8GNU3"/>
<evidence type="ECO:0000259" key="6">
    <source>
        <dbReference type="Pfam" id="PF04542"/>
    </source>
</evidence>
<dbReference type="EMBL" id="PFQK01000022">
    <property type="protein sequence ID" value="PJC82159.1"/>
    <property type="molecule type" value="Genomic_DNA"/>
</dbReference>
<gene>
    <name evidence="8" type="ORF">CO007_01005</name>
</gene>
<dbReference type="PANTHER" id="PTHR43133">
    <property type="entry name" value="RNA POLYMERASE ECF-TYPE SIGMA FACTO"/>
    <property type="match status" value="1"/>
</dbReference>
<dbReference type="Pfam" id="PF04542">
    <property type="entry name" value="Sigma70_r2"/>
    <property type="match status" value="1"/>
</dbReference>
<evidence type="ECO:0000256" key="3">
    <source>
        <dbReference type="ARBA" id="ARBA00023082"/>
    </source>
</evidence>
<keyword evidence="3" id="KW-0731">Sigma factor</keyword>
<organism evidence="8 9">
    <name type="scientific">Candidatus Roizmanbacteria bacterium CG_4_8_14_3_um_filter_36_10</name>
    <dbReference type="NCBI Taxonomy" id="1974834"/>
    <lineage>
        <taxon>Bacteria</taxon>
        <taxon>Candidatus Roizmaniibacteriota</taxon>
    </lineage>
</organism>
<evidence type="ECO:0000256" key="2">
    <source>
        <dbReference type="ARBA" id="ARBA00023015"/>
    </source>
</evidence>
<feature type="domain" description="RNA polymerase sigma-70 region 2" evidence="6">
    <location>
        <begin position="25"/>
        <end position="91"/>
    </location>
</feature>
<evidence type="ECO:0000259" key="7">
    <source>
        <dbReference type="Pfam" id="PF08281"/>
    </source>
</evidence>
<dbReference type="Pfam" id="PF08281">
    <property type="entry name" value="Sigma70_r4_2"/>
    <property type="match status" value="1"/>
</dbReference>
<name>A0A2M8GNU3_9BACT</name>
<evidence type="ECO:0000313" key="8">
    <source>
        <dbReference type="EMBL" id="PJC82159.1"/>
    </source>
</evidence>
<dbReference type="InterPro" id="IPR013325">
    <property type="entry name" value="RNA_pol_sigma_r2"/>
</dbReference>
<dbReference type="SUPFAM" id="SSF88659">
    <property type="entry name" value="Sigma3 and sigma4 domains of RNA polymerase sigma factors"/>
    <property type="match status" value="1"/>
</dbReference>
<accession>A0A2M8GNU3</accession>
<keyword evidence="4" id="KW-0238">DNA-binding</keyword>
<dbReference type="NCBIfam" id="TIGR02937">
    <property type="entry name" value="sigma70-ECF"/>
    <property type="match status" value="1"/>
</dbReference>
<dbReference type="SUPFAM" id="SSF88946">
    <property type="entry name" value="Sigma2 domain of RNA polymerase sigma factors"/>
    <property type="match status" value="1"/>
</dbReference>
<proteinExistence type="inferred from homology"/>
<dbReference type="GO" id="GO:0003677">
    <property type="term" value="F:DNA binding"/>
    <property type="evidence" value="ECO:0007669"/>
    <property type="project" value="UniProtKB-KW"/>
</dbReference>
<evidence type="ECO:0000256" key="1">
    <source>
        <dbReference type="ARBA" id="ARBA00010641"/>
    </source>
</evidence>
<dbReference type="InterPro" id="IPR007627">
    <property type="entry name" value="RNA_pol_sigma70_r2"/>
</dbReference>
<dbReference type="InterPro" id="IPR039425">
    <property type="entry name" value="RNA_pol_sigma-70-like"/>
</dbReference>
<comment type="similarity">
    <text evidence="1">Belongs to the sigma-70 factor family. ECF subfamily.</text>
</comment>
<dbReference type="GO" id="GO:0006352">
    <property type="term" value="P:DNA-templated transcription initiation"/>
    <property type="evidence" value="ECO:0007669"/>
    <property type="project" value="InterPro"/>
</dbReference>
<dbReference type="GO" id="GO:0016987">
    <property type="term" value="F:sigma factor activity"/>
    <property type="evidence" value="ECO:0007669"/>
    <property type="project" value="UniProtKB-KW"/>
</dbReference>